<dbReference type="EMBL" id="WLYX01000001">
    <property type="protein sequence ID" value="MTD32369.1"/>
    <property type="molecule type" value="Genomic_DNA"/>
</dbReference>
<keyword evidence="4" id="KW-0732">Signal</keyword>
<proteinExistence type="inferred from homology"/>
<gene>
    <name evidence="6" type="ORF">GKE73_00870</name>
</gene>
<dbReference type="GO" id="GO:0015833">
    <property type="term" value="P:peptide transport"/>
    <property type="evidence" value="ECO:0007669"/>
    <property type="project" value="TreeGrafter"/>
</dbReference>
<evidence type="ECO:0000256" key="3">
    <source>
        <dbReference type="ARBA" id="ARBA00022448"/>
    </source>
</evidence>
<dbReference type="PIRSF" id="PIRSF002741">
    <property type="entry name" value="MppA"/>
    <property type="match status" value="1"/>
</dbReference>
<evidence type="ECO:0000256" key="1">
    <source>
        <dbReference type="ARBA" id="ARBA00004196"/>
    </source>
</evidence>
<accession>A0A844G9R1</accession>
<organism evidence="6 7">
    <name type="scientific">Paludibacterium denitrificans</name>
    <dbReference type="NCBI Taxonomy" id="2675226"/>
    <lineage>
        <taxon>Bacteria</taxon>
        <taxon>Pseudomonadati</taxon>
        <taxon>Pseudomonadota</taxon>
        <taxon>Betaproteobacteria</taxon>
        <taxon>Neisseriales</taxon>
        <taxon>Chromobacteriaceae</taxon>
        <taxon>Paludibacterium</taxon>
    </lineage>
</organism>
<dbReference type="GO" id="GO:0043190">
    <property type="term" value="C:ATP-binding cassette (ABC) transporter complex"/>
    <property type="evidence" value="ECO:0007669"/>
    <property type="project" value="InterPro"/>
</dbReference>
<comment type="similarity">
    <text evidence="2">Belongs to the bacterial solute-binding protein 5 family.</text>
</comment>
<evidence type="ECO:0000313" key="7">
    <source>
        <dbReference type="Proteomes" id="UP000446658"/>
    </source>
</evidence>
<dbReference type="Gene3D" id="3.40.190.10">
    <property type="entry name" value="Periplasmic binding protein-like II"/>
    <property type="match status" value="1"/>
</dbReference>
<evidence type="ECO:0000256" key="2">
    <source>
        <dbReference type="ARBA" id="ARBA00005695"/>
    </source>
</evidence>
<keyword evidence="3" id="KW-0813">Transport</keyword>
<comment type="subcellular location">
    <subcellularLocation>
        <location evidence="1">Cell envelope</location>
    </subcellularLocation>
</comment>
<dbReference type="PANTHER" id="PTHR30290:SF10">
    <property type="entry name" value="PERIPLASMIC OLIGOPEPTIDE-BINDING PROTEIN-RELATED"/>
    <property type="match status" value="1"/>
</dbReference>
<dbReference type="Pfam" id="PF00496">
    <property type="entry name" value="SBP_bac_5"/>
    <property type="match status" value="1"/>
</dbReference>
<dbReference type="PANTHER" id="PTHR30290">
    <property type="entry name" value="PERIPLASMIC BINDING COMPONENT OF ABC TRANSPORTER"/>
    <property type="match status" value="1"/>
</dbReference>
<dbReference type="InterPro" id="IPR000914">
    <property type="entry name" value="SBP_5_dom"/>
</dbReference>
<dbReference type="CDD" id="cd08505">
    <property type="entry name" value="PBP2_NikA_DppA_OppA_like_18"/>
    <property type="match status" value="1"/>
</dbReference>
<dbReference type="InterPro" id="IPR030678">
    <property type="entry name" value="Peptide/Ni-bd"/>
</dbReference>
<protein>
    <submittedName>
        <fullName evidence="6">ABC transporter substrate-binding protein</fullName>
    </submittedName>
</protein>
<feature type="domain" description="Solute-binding protein family 5" evidence="5">
    <location>
        <begin position="60"/>
        <end position="495"/>
    </location>
</feature>
<dbReference type="Proteomes" id="UP000446658">
    <property type="component" value="Unassembled WGS sequence"/>
</dbReference>
<dbReference type="InterPro" id="IPR039424">
    <property type="entry name" value="SBP_5"/>
</dbReference>
<comment type="caution">
    <text evidence="6">The sequence shown here is derived from an EMBL/GenBank/DDBJ whole genome shotgun (WGS) entry which is preliminary data.</text>
</comment>
<keyword evidence="7" id="KW-1185">Reference proteome</keyword>
<evidence type="ECO:0000256" key="4">
    <source>
        <dbReference type="ARBA" id="ARBA00022729"/>
    </source>
</evidence>
<evidence type="ECO:0000259" key="5">
    <source>
        <dbReference type="Pfam" id="PF00496"/>
    </source>
</evidence>
<dbReference type="SUPFAM" id="SSF53850">
    <property type="entry name" value="Periplasmic binding protein-like II"/>
    <property type="match status" value="1"/>
</dbReference>
<dbReference type="Gene3D" id="3.10.105.10">
    <property type="entry name" value="Dipeptide-binding Protein, Domain 3"/>
    <property type="match status" value="1"/>
</dbReference>
<dbReference type="AlphaFoldDB" id="A0A844G9R1"/>
<dbReference type="GO" id="GO:0030288">
    <property type="term" value="C:outer membrane-bounded periplasmic space"/>
    <property type="evidence" value="ECO:0007669"/>
    <property type="project" value="UniProtKB-ARBA"/>
</dbReference>
<dbReference type="GO" id="GO:1904680">
    <property type="term" value="F:peptide transmembrane transporter activity"/>
    <property type="evidence" value="ECO:0007669"/>
    <property type="project" value="TreeGrafter"/>
</dbReference>
<sequence>MTLSTAALAADAHKVLRVAFSAPETGFDPAKVSDVYSSAVTESVFDTLLGYDYLARPARLVPNVLTAMPEVSADGKVYTFHLQRGIHFAPDPVFKGKKRELTAADFAYSIKRLADPAVGSPSSYLVTGKFVGLDALVKKAKGRLDYNAPVAGIATPDRYTLRLTLTAPQPALPYIPAMPTLGAVAREVIEAYGNNTHAHPVGTGPYMLREWKPGNHISLVANPNFRKVVFHYRPGADPLDQRIAREMNGKTMPQIGRVEISVIQEEQPMWLAFRSGDLDMGGIPQPVVRQALILDPKNPWRVALKPALQQKGVRLLRSLDEEITYFPFNMQDPVVGGYGKDKIALRRAIAMAFNTDDTILNIRRNQAVKAQYLIPDNVAGHNPRFRAAVPYNPALANALLDRFGYRFGPDGKRRQPDGRPLVVDFITGPTAVDKQWNEYWQQAFDAIKVRVNFRVMQWNEQGKTLRDCQYGMAGAAWLADYPDGDNFVQLLYGKNVGDSNLACYRSPRFDKLYEAAARAPDGSARNQLYDQMNKVFMADTPWVLGETRFRNLLVQRWVQGAKPHPQLMSMWRYLDIVGR</sequence>
<reference evidence="6 7" key="1">
    <citation type="submission" date="2019-11" db="EMBL/GenBank/DDBJ databases">
        <title>Draft genome sequence of Paludibacterium sp. dN18-1.</title>
        <authorList>
            <person name="Im W.-T."/>
        </authorList>
    </citation>
    <scope>NUCLEOTIDE SEQUENCE [LARGE SCALE GENOMIC DNA]</scope>
    <source>
        <strain evidence="7">dN 18-1</strain>
    </source>
</reference>
<name>A0A844G9R1_9NEIS</name>
<evidence type="ECO:0000313" key="6">
    <source>
        <dbReference type="EMBL" id="MTD32369.1"/>
    </source>
</evidence>